<dbReference type="InterPro" id="IPR001667">
    <property type="entry name" value="DDH_dom"/>
</dbReference>
<dbReference type="Pfam" id="PF01368">
    <property type="entry name" value="DHH"/>
    <property type="match status" value="1"/>
</dbReference>
<evidence type="ECO:0000256" key="3">
    <source>
        <dbReference type="ARBA" id="ARBA00022722"/>
    </source>
</evidence>
<dbReference type="InterPro" id="IPR003156">
    <property type="entry name" value="DHHA1_dom"/>
</dbReference>
<keyword evidence="4" id="KW-0378">Hydrolase</keyword>
<reference evidence="9 10" key="1">
    <citation type="journal article" date="2016" name="Nat. Commun.">
        <title>Thousands of microbial genomes shed light on interconnected biogeochemical processes in an aquifer system.</title>
        <authorList>
            <person name="Anantharaman K."/>
            <person name="Brown C.T."/>
            <person name="Hug L.A."/>
            <person name="Sharon I."/>
            <person name="Castelle C.J."/>
            <person name="Probst A.J."/>
            <person name="Thomas B.C."/>
            <person name="Singh A."/>
            <person name="Wilkins M.J."/>
            <person name="Karaoz U."/>
            <person name="Brodie E.L."/>
            <person name="Williams K.H."/>
            <person name="Hubbard S.S."/>
            <person name="Banfield J.F."/>
        </authorList>
    </citation>
    <scope>NUCLEOTIDE SEQUENCE [LARGE SCALE GENOMIC DNA]</scope>
</reference>
<evidence type="ECO:0000256" key="2">
    <source>
        <dbReference type="ARBA" id="ARBA00019841"/>
    </source>
</evidence>
<dbReference type="Pfam" id="PF17768">
    <property type="entry name" value="RecJ_OB"/>
    <property type="match status" value="1"/>
</dbReference>
<dbReference type="GO" id="GO:0006281">
    <property type="term" value="P:DNA repair"/>
    <property type="evidence" value="ECO:0007669"/>
    <property type="project" value="InterPro"/>
</dbReference>
<feature type="domain" description="RecJ OB" evidence="8">
    <location>
        <begin position="455"/>
        <end position="561"/>
    </location>
</feature>
<dbReference type="SUPFAM" id="SSF64182">
    <property type="entry name" value="DHH phosphoesterases"/>
    <property type="match status" value="1"/>
</dbReference>
<dbReference type="GO" id="GO:0006310">
    <property type="term" value="P:DNA recombination"/>
    <property type="evidence" value="ECO:0007669"/>
    <property type="project" value="InterPro"/>
</dbReference>
<evidence type="ECO:0000313" key="9">
    <source>
        <dbReference type="EMBL" id="OGE78925.1"/>
    </source>
</evidence>
<evidence type="ECO:0000259" key="6">
    <source>
        <dbReference type="Pfam" id="PF01368"/>
    </source>
</evidence>
<evidence type="ECO:0000259" key="8">
    <source>
        <dbReference type="Pfam" id="PF17768"/>
    </source>
</evidence>
<dbReference type="NCBIfam" id="TIGR00644">
    <property type="entry name" value="recJ"/>
    <property type="match status" value="1"/>
</dbReference>
<dbReference type="Gene3D" id="3.10.310.30">
    <property type="match status" value="1"/>
</dbReference>
<evidence type="ECO:0000313" key="10">
    <source>
        <dbReference type="Proteomes" id="UP000176864"/>
    </source>
</evidence>
<dbReference type="InterPro" id="IPR041122">
    <property type="entry name" value="RecJ_OB"/>
</dbReference>
<dbReference type="Gene3D" id="3.90.1640.30">
    <property type="match status" value="1"/>
</dbReference>
<dbReference type="EMBL" id="MFEK01000012">
    <property type="protein sequence ID" value="OGE78925.1"/>
    <property type="molecule type" value="Genomic_DNA"/>
</dbReference>
<feature type="domain" description="DHHA1" evidence="7">
    <location>
        <begin position="348"/>
        <end position="440"/>
    </location>
</feature>
<dbReference type="Proteomes" id="UP000176864">
    <property type="component" value="Unassembled WGS sequence"/>
</dbReference>
<evidence type="ECO:0000256" key="5">
    <source>
        <dbReference type="ARBA" id="ARBA00022839"/>
    </source>
</evidence>
<name>A0A1F5NML4_9BACT</name>
<dbReference type="InterPro" id="IPR038763">
    <property type="entry name" value="DHH_sf"/>
</dbReference>
<dbReference type="InterPro" id="IPR004610">
    <property type="entry name" value="RecJ"/>
</dbReference>
<protein>
    <recommendedName>
        <fullName evidence="2">Single-stranded-DNA-specific exonuclease RecJ</fullName>
    </recommendedName>
</protein>
<gene>
    <name evidence="9" type="ORF">A2751_00600</name>
</gene>
<dbReference type="InterPro" id="IPR051673">
    <property type="entry name" value="SSDNA_exonuclease_RecJ"/>
</dbReference>
<dbReference type="Pfam" id="PF02272">
    <property type="entry name" value="DHHA1"/>
    <property type="match status" value="1"/>
</dbReference>
<accession>A0A1F5NML4</accession>
<dbReference type="PANTHER" id="PTHR30255">
    <property type="entry name" value="SINGLE-STRANDED-DNA-SPECIFIC EXONUCLEASE RECJ"/>
    <property type="match status" value="1"/>
</dbReference>
<sequence>MKKQWVVKTLEQSPPELPEYPGLILKLLALRGITTDEAIRDFLDPDYNKLHDPFLFKQMQPAVERIRSAIERMQKITIYADYDADAITAAATLYLALQKLGAIVDCYIPDRFAEGYGLNPDAIKNICQGGTNLIITVDCGINAAEEAEVCKSLGVDLIITDHHELTGGLPQALAIINPKNPHDEYPFSYLTGVGVAFKLVQALFTSAPTLRSGQPAVAGWEKWLLDLVALGTVADLQSLSGENRILVSFGLKVLAKTRWPGLKALLATAALKSDKYDAFTLGFILAPRINAAGRIKHADAAFKLLISQNPLEAETLAKELDELNRHRQVLTEQITSEARSQLELIADKKVLLALGADWPKGVVGLVAGRLSEEYNRPVLALSSSGGVATGSARSTANFDMVAALKFAQELLQKYGGHTQAAGFTLATENVSGFHQKLLEYAEVSGHIIAEPVKEVDAEVFASDITWDNLGYLERLGPYGFGNPKPKLLGRGLEVVECKTVGASNQHLKLKVRFGEHMLEAIAFSQGFMVKMSLLGKKIDAVFELTANEWNGHKDMQLKISDLKIND</sequence>
<evidence type="ECO:0000259" key="7">
    <source>
        <dbReference type="Pfam" id="PF02272"/>
    </source>
</evidence>
<comment type="similarity">
    <text evidence="1">Belongs to the RecJ family.</text>
</comment>
<feature type="domain" description="DDH" evidence="6">
    <location>
        <begin position="75"/>
        <end position="232"/>
    </location>
</feature>
<organism evidence="9 10">
    <name type="scientific">Candidatus Doudnabacteria bacterium RIFCSPHIGHO2_01_FULL_46_14</name>
    <dbReference type="NCBI Taxonomy" id="1817824"/>
    <lineage>
        <taxon>Bacteria</taxon>
        <taxon>Candidatus Doudnaibacteriota</taxon>
    </lineage>
</organism>
<comment type="caution">
    <text evidence="9">The sequence shown here is derived from an EMBL/GenBank/DDBJ whole genome shotgun (WGS) entry which is preliminary data.</text>
</comment>
<dbReference type="PANTHER" id="PTHR30255:SF2">
    <property type="entry name" value="SINGLE-STRANDED-DNA-SPECIFIC EXONUCLEASE RECJ"/>
    <property type="match status" value="1"/>
</dbReference>
<evidence type="ECO:0000256" key="4">
    <source>
        <dbReference type="ARBA" id="ARBA00022801"/>
    </source>
</evidence>
<dbReference type="STRING" id="1817824.A2751_00600"/>
<dbReference type="GO" id="GO:0003676">
    <property type="term" value="F:nucleic acid binding"/>
    <property type="evidence" value="ECO:0007669"/>
    <property type="project" value="InterPro"/>
</dbReference>
<evidence type="ECO:0000256" key="1">
    <source>
        <dbReference type="ARBA" id="ARBA00005915"/>
    </source>
</evidence>
<keyword evidence="5 9" id="KW-0269">Exonuclease</keyword>
<dbReference type="GO" id="GO:0008409">
    <property type="term" value="F:5'-3' exonuclease activity"/>
    <property type="evidence" value="ECO:0007669"/>
    <property type="project" value="InterPro"/>
</dbReference>
<proteinExistence type="inferred from homology"/>
<dbReference type="AlphaFoldDB" id="A0A1F5NML4"/>
<keyword evidence="3" id="KW-0540">Nuclease</keyword>